<dbReference type="InterPro" id="IPR035992">
    <property type="entry name" value="Ricin_B-like_lectins"/>
</dbReference>
<name>A0ABV2ZTW5_9ACTN</name>
<evidence type="ECO:0000259" key="1">
    <source>
        <dbReference type="SMART" id="SM00458"/>
    </source>
</evidence>
<dbReference type="RefSeq" id="WP_361707118.1">
    <property type="nucleotide sequence ID" value="NZ_JBEZVE010000021.1"/>
</dbReference>
<evidence type="ECO:0000313" key="2">
    <source>
        <dbReference type="EMBL" id="MEU3785490.1"/>
    </source>
</evidence>
<dbReference type="Proteomes" id="UP001550739">
    <property type="component" value="Unassembled WGS sequence"/>
</dbReference>
<dbReference type="InterPro" id="IPR000772">
    <property type="entry name" value="Ricin_B_lectin"/>
</dbReference>
<dbReference type="Gene3D" id="2.80.10.50">
    <property type="match status" value="1"/>
</dbReference>
<dbReference type="EMBL" id="JBEZVE010000021">
    <property type="protein sequence ID" value="MEU3785490.1"/>
    <property type="molecule type" value="Genomic_DNA"/>
</dbReference>
<organism evidence="2 3">
    <name type="scientific">Streptomyces sp. 900129855</name>
    <dbReference type="NCBI Taxonomy" id="3155129"/>
    <lineage>
        <taxon>Bacteria</taxon>
        <taxon>Bacillati</taxon>
        <taxon>Actinomycetota</taxon>
        <taxon>Actinomycetes</taxon>
        <taxon>Kitasatosporales</taxon>
        <taxon>Streptomycetaceae</taxon>
        <taxon>Streptomyces</taxon>
    </lineage>
</organism>
<keyword evidence="3" id="KW-1185">Reference proteome</keyword>
<dbReference type="PROSITE" id="PS50231">
    <property type="entry name" value="RICIN_B_LECTIN"/>
    <property type="match status" value="1"/>
</dbReference>
<accession>A0ABV2ZTW5</accession>
<proteinExistence type="predicted"/>
<dbReference type="Pfam" id="PF14200">
    <property type="entry name" value="RicinB_lectin_2"/>
    <property type="match status" value="1"/>
</dbReference>
<reference evidence="2 3" key="1">
    <citation type="submission" date="2024-06" db="EMBL/GenBank/DDBJ databases">
        <title>The Natural Products Discovery Center: Release of the First 8490 Sequenced Strains for Exploring Actinobacteria Biosynthetic Diversity.</title>
        <authorList>
            <person name="Kalkreuter E."/>
            <person name="Kautsar S.A."/>
            <person name="Yang D."/>
            <person name="Bader C.D."/>
            <person name="Teijaro C.N."/>
            <person name="Fluegel L."/>
            <person name="Davis C.M."/>
            <person name="Simpson J.R."/>
            <person name="Lauterbach L."/>
            <person name="Steele A.D."/>
            <person name="Gui C."/>
            <person name="Meng S."/>
            <person name="Li G."/>
            <person name="Viehrig K."/>
            <person name="Ye F."/>
            <person name="Su P."/>
            <person name="Kiefer A.F."/>
            <person name="Nichols A."/>
            <person name="Cepeda A.J."/>
            <person name="Yan W."/>
            <person name="Fan B."/>
            <person name="Jiang Y."/>
            <person name="Adhikari A."/>
            <person name="Zheng C.-J."/>
            <person name="Schuster L."/>
            <person name="Cowan T.M."/>
            <person name="Smanski M.J."/>
            <person name="Chevrette M.G."/>
            <person name="De Carvalho L.P.S."/>
            <person name="Shen B."/>
        </authorList>
    </citation>
    <scope>NUCLEOTIDE SEQUENCE [LARGE SCALE GENOMIC DNA]</scope>
    <source>
        <strain evidence="2 3">NPDC033843</strain>
    </source>
</reference>
<dbReference type="SMART" id="SM00458">
    <property type="entry name" value="RICIN"/>
    <property type="match status" value="1"/>
</dbReference>
<evidence type="ECO:0000313" key="3">
    <source>
        <dbReference type="Proteomes" id="UP001550739"/>
    </source>
</evidence>
<comment type="caution">
    <text evidence="2">The sequence shown here is derived from an EMBL/GenBank/DDBJ whole genome shotgun (WGS) entry which is preliminary data.</text>
</comment>
<protein>
    <submittedName>
        <fullName evidence="2">RICIN domain-containing protein</fullName>
    </submittedName>
</protein>
<sequence>MLRRPTALLRLLIPAALLAAGVIVPLSAGVASATSPICLSGSLQFDYLSAEGGIPKPTLTRAARNASVELWGREKSTDTDHKLNTDTQLTGAANGSFNLCYTPVTTTTMDHLSVHFATRNNQVWRVADSTGTVYTYNTPTLSNVSASVALGTVKPTTATRAWHAFDTVNLLWSRRANSTTPCWTTAEANGASCTTLTVRWQAGSTDGPYYDLANTVHLADTDPDSEHTVLHESGHFFQNRLYNGTFPAVVNCNPHYIERVSSATCAWTEGFGDSVAAYLLGDQRYVFPDGSSYPFTAAANWQTGDQVQGNVDGALLQLWNQVDGSWDRTITGLASHTPATFADWFKNVRPTAVPPLSTTGTALTALDTHAINYGPTIVGDNAYHALSNGGGVALQHSGTCSVTVSTVAVFAALDTTLASQRWKFTPNGDGTVRIYDSCLTPLYLTAPTTAGGQVSLQVLYLGTANQRWQVTQNAAGTYTLTNPATGLVLDGNATAGQAVTANTASAGSASQNWASIFSIS</sequence>
<feature type="domain" description="Ricin B lectin" evidence="1">
    <location>
        <begin position="389"/>
        <end position="516"/>
    </location>
</feature>
<dbReference type="CDD" id="cd00161">
    <property type="entry name" value="beta-trefoil_Ricin-like"/>
    <property type="match status" value="1"/>
</dbReference>
<gene>
    <name evidence="2" type="ORF">AB0E89_33985</name>
</gene>
<dbReference type="SUPFAM" id="SSF50370">
    <property type="entry name" value="Ricin B-like lectins"/>
    <property type="match status" value="1"/>
</dbReference>